<dbReference type="PRINTS" id="PR00081">
    <property type="entry name" value="GDHRDH"/>
</dbReference>
<keyword evidence="5" id="KW-1185">Reference proteome</keyword>
<gene>
    <name evidence="4" type="ORF">CAP_2770</name>
</gene>
<dbReference type="AlphaFoldDB" id="A0A017TI29"/>
<evidence type="ECO:0000313" key="5">
    <source>
        <dbReference type="Proteomes" id="UP000019678"/>
    </source>
</evidence>
<dbReference type="STRING" id="1192034.CAP_2770"/>
<evidence type="ECO:0000259" key="3">
    <source>
        <dbReference type="SMART" id="SM00822"/>
    </source>
</evidence>
<sequence>MREFQGKVALVTGGTSGLGKATAWAFARQGARVVIAARGEAKGREVENAIRSEGGDAIFLRCDVTVEAQVRELIRRIVSIHGRLDIAYNNAASLPTIAPISEMSTEDFDGTVSGNLRSVFLCMKYEIPVMAEAGGGAIVNCSSIVSARGAAGLSAYCAAKAGVEALTRVAAHEVASKNIRVNTLLSGSIDTKEGMSLEFAEKLGEAGVEALLSRIPMKHEGRPEEAAHPVLFLCSSGASFVTGATLAVDGGFLVT</sequence>
<dbReference type="PANTHER" id="PTHR24321:SF11">
    <property type="entry name" value="BLR0893 PROTEIN"/>
    <property type="match status" value="1"/>
</dbReference>
<dbReference type="InterPro" id="IPR020904">
    <property type="entry name" value="Sc_DH/Rdtase_CS"/>
</dbReference>
<protein>
    <submittedName>
        <fullName evidence="4">3-oxoacyl-[acyl-carrier protein] reductase</fullName>
    </submittedName>
</protein>
<accession>A0A017TI29</accession>
<dbReference type="InterPro" id="IPR002347">
    <property type="entry name" value="SDR_fam"/>
</dbReference>
<dbReference type="FunFam" id="3.40.50.720:FF:000084">
    <property type="entry name" value="Short-chain dehydrogenase reductase"/>
    <property type="match status" value="1"/>
</dbReference>
<dbReference type="InterPro" id="IPR057326">
    <property type="entry name" value="KR_dom"/>
</dbReference>
<proteinExistence type="inferred from homology"/>
<dbReference type="SUPFAM" id="SSF51735">
    <property type="entry name" value="NAD(P)-binding Rossmann-fold domains"/>
    <property type="match status" value="1"/>
</dbReference>
<organism evidence="4 5">
    <name type="scientific">Chondromyces apiculatus DSM 436</name>
    <dbReference type="NCBI Taxonomy" id="1192034"/>
    <lineage>
        <taxon>Bacteria</taxon>
        <taxon>Pseudomonadati</taxon>
        <taxon>Myxococcota</taxon>
        <taxon>Polyangia</taxon>
        <taxon>Polyangiales</taxon>
        <taxon>Polyangiaceae</taxon>
        <taxon>Chondromyces</taxon>
    </lineage>
</organism>
<comment type="similarity">
    <text evidence="1">Belongs to the short-chain dehydrogenases/reductases (SDR) family.</text>
</comment>
<evidence type="ECO:0000313" key="4">
    <source>
        <dbReference type="EMBL" id="EYF08909.1"/>
    </source>
</evidence>
<dbReference type="PRINTS" id="PR00080">
    <property type="entry name" value="SDRFAMILY"/>
</dbReference>
<dbReference type="GO" id="GO:0016491">
    <property type="term" value="F:oxidoreductase activity"/>
    <property type="evidence" value="ECO:0007669"/>
    <property type="project" value="UniProtKB-KW"/>
</dbReference>
<feature type="domain" description="Ketoreductase" evidence="3">
    <location>
        <begin position="7"/>
        <end position="182"/>
    </location>
</feature>
<reference evidence="4 5" key="1">
    <citation type="submission" date="2013-05" db="EMBL/GenBank/DDBJ databases">
        <title>Genome assembly of Chondromyces apiculatus DSM 436.</title>
        <authorList>
            <person name="Sharma G."/>
            <person name="Khatri I."/>
            <person name="Kaur C."/>
            <person name="Mayilraj S."/>
            <person name="Subramanian S."/>
        </authorList>
    </citation>
    <scope>NUCLEOTIDE SEQUENCE [LARGE SCALE GENOMIC DNA]</scope>
    <source>
        <strain evidence="4 5">DSM 436</strain>
    </source>
</reference>
<dbReference type="PANTHER" id="PTHR24321">
    <property type="entry name" value="DEHYDROGENASES, SHORT CHAIN"/>
    <property type="match status" value="1"/>
</dbReference>
<keyword evidence="2" id="KW-0560">Oxidoreductase</keyword>
<dbReference type="InterPro" id="IPR036291">
    <property type="entry name" value="NAD(P)-bd_dom_sf"/>
</dbReference>
<dbReference type="Gene3D" id="3.40.50.720">
    <property type="entry name" value="NAD(P)-binding Rossmann-like Domain"/>
    <property type="match status" value="1"/>
</dbReference>
<dbReference type="OrthoDB" id="5354363at2"/>
<evidence type="ECO:0000256" key="2">
    <source>
        <dbReference type="ARBA" id="ARBA00023002"/>
    </source>
</evidence>
<dbReference type="eggNOG" id="COG1028">
    <property type="taxonomic scope" value="Bacteria"/>
</dbReference>
<comment type="caution">
    <text evidence="4">The sequence shown here is derived from an EMBL/GenBank/DDBJ whole genome shotgun (WGS) entry which is preliminary data.</text>
</comment>
<dbReference type="EMBL" id="ASRX01000002">
    <property type="protein sequence ID" value="EYF08909.1"/>
    <property type="molecule type" value="Genomic_DNA"/>
</dbReference>
<name>A0A017TI29_9BACT</name>
<dbReference type="Proteomes" id="UP000019678">
    <property type="component" value="Unassembled WGS sequence"/>
</dbReference>
<dbReference type="SMART" id="SM00822">
    <property type="entry name" value="PKS_KR"/>
    <property type="match status" value="1"/>
</dbReference>
<dbReference type="RefSeq" id="WP_044235166.1">
    <property type="nucleotide sequence ID" value="NZ_ASRX01000002.1"/>
</dbReference>
<dbReference type="CDD" id="cd05233">
    <property type="entry name" value="SDR_c"/>
    <property type="match status" value="1"/>
</dbReference>
<dbReference type="Pfam" id="PF13561">
    <property type="entry name" value="adh_short_C2"/>
    <property type="match status" value="1"/>
</dbReference>
<evidence type="ECO:0000256" key="1">
    <source>
        <dbReference type="ARBA" id="ARBA00006484"/>
    </source>
</evidence>
<dbReference type="PROSITE" id="PS00061">
    <property type="entry name" value="ADH_SHORT"/>
    <property type="match status" value="1"/>
</dbReference>